<dbReference type="EMBL" id="LJDB01000074">
    <property type="protein sequence ID" value="ONI39009.1"/>
    <property type="molecule type" value="Genomic_DNA"/>
</dbReference>
<keyword evidence="2" id="KW-1185">Reference proteome</keyword>
<evidence type="ECO:0000313" key="2">
    <source>
        <dbReference type="Proteomes" id="UP000188605"/>
    </source>
</evidence>
<sequence length="87" mass="10365">MLQDLIDEKTILTLKLYEEMRTAEIMQELLKIFKEYPGHSKIQVKYMEDGTIKFFPKKYNIKISEKIIHELTKIVGKECIVITKFIN</sequence>
<proteinExistence type="predicted"/>
<gene>
    <name evidence="1" type="ORF">AN396_09640</name>
</gene>
<evidence type="ECO:0000313" key="1">
    <source>
        <dbReference type="EMBL" id="ONI39009.1"/>
    </source>
</evidence>
<dbReference type="Proteomes" id="UP000188605">
    <property type="component" value="Unassembled WGS sequence"/>
</dbReference>
<name>A0ACC8XA09_9FIRM</name>
<reference evidence="1" key="1">
    <citation type="submission" date="2016-08" db="EMBL/GenBank/DDBJ databases">
        <authorList>
            <person name="Ngugi D.K."/>
            <person name="Miyake S."/>
            <person name="Stingl U."/>
        </authorList>
    </citation>
    <scope>NUCLEOTIDE SEQUENCE</scope>
    <source>
        <strain evidence="1">SCG-B11WGA-EpuloA1</strain>
    </source>
</reference>
<comment type="caution">
    <text evidence="1">The sequence shown here is derived from an EMBL/GenBank/DDBJ whole genome shotgun (WGS) entry which is preliminary data.</text>
</comment>
<protein>
    <submittedName>
        <fullName evidence="1">Uncharacterized protein</fullName>
    </submittedName>
</protein>
<organism evidence="1 2">
    <name type="scientific">Candidatus Epulonipiscium fishelsonii</name>
    <dbReference type="NCBI Taxonomy" id="77094"/>
    <lineage>
        <taxon>Bacteria</taxon>
        <taxon>Bacillati</taxon>
        <taxon>Bacillota</taxon>
        <taxon>Clostridia</taxon>
        <taxon>Lachnospirales</taxon>
        <taxon>Lachnospiraceae</taxon>
        <taxon>Candidatus Epulonipiscium</taxon>
    </lineage>
</organism>
<accession>A0ACC8XA09</accession>